<dbReference type="EMBL" id="QXWK01000001">
    <property type="protein sequence ID" value="NBH60332.1"/>
    <property type="molecule type" value="Genomic_DNA"/>
</dbReference>
<dbReference type="Pfam" id="PF01610">
    <property type="entry name" value="DDE_Tnp_ISL3"/>
    <property type="match status" value="1"/>
</dbReference>
<sequence length="94" mass="11256">MDCLLEDLYTFNIPEFNTIGRSIKKWRQEIINSFDTYDGRRISNGPIESVNSRIKLLKRNANGYKNFDKFRRRILYSLNSNLTVKFYAHLLNLY</sequence>
<proteinExistence type="predicted"/>
<gene>
    <name evidence="2" type="ORF">D0435_01410</name>
</gene>
<reference evidence="2 3" key="1">
    <citation type="submission" date="2018-08" db="EMBL/GenBank/DDBJ databases">
        <title>Murine metabolic-syndrome-specific gut microbial biobank.</title>
        <authorList>
            <person name="Liu C."/>
        </authorList>
    </citation>
    <scope>NUCLEOTIDE SEQUENCE [LARGE SCALE GENOMIC DNA]</scope>
    <source>
        <strain evidence="2 3">28</strain>
    </source>
</reference>
<protein>
    <recommendedName>
        <fullName evidence="1">Transposase IS204/IS1001/IS1096/IS1165 DDE domain-containing protein</fullName>
    </recommendedName>
</protein>
<dbReference type="PANTHER" id="PTHR33498">
    <property type="entry name" value="TRANSPOSASE FOR INSERTION SEQUENCE ELEMENT IS1557"/>
    <property type="match status" value="1"/>
</dbReference>
<feature type="domain" description="Transposase IS204/IS1001/IS1096/IS1165 DDE" evidence="1">
    <location>
        <begin position="6"/>
        <end position="74"/>
    </location>
</feature>
<evidence type="ECO:0000313" key="2">
    <source>
        <dbReference type="EMBL" id="NBH60332.1"/>
    </source>
</evidence>
<accession>A0A845QF22</accession>
<keyword evidence="3" id="KW-1185">Reference proteome</keyword>
<dbReference type="AlphaFoldDB" id="A0A845QF22"/>
<comment type="caution">
    <text evidence="2">The sequence shown here is derived from an EMBL/GenBank/DDBJ whole genome shotgun (WGS) entry which is preliminary data.</text>
</comment>
<organism evidence="2 3">
    <name type="scientific">Anaerotruncus colihominis</name>
    <dbReference type="NCBI Taxonomy" id="169435"/>
    <lineage>
        <taxon>Bacteria</taxon>
        <taxon>Bacillati</taxon>
        <taxon>Bacillota</taxon>
        <taxon>Clostridia</taxon>
        <taxon>Eubacteriales</taxon>
        <taxon>Oscillospiraceae</taxon>
        <taxon>Anaerotruncus</taxon>
    </lineage>
</organism>
<dbReference type="InterPro" id="IPR047951">
    <property type="entry name" value="Transpos_ISL3"/>
</dbReference>
<evidence type="ECO:0000259" key="1">
    <source>
        <dbReference type="Pfam" id="PF01610"/>
    </source>
</evidence>
<dbReference type="Proteomes" id="UP000446866">
    <property type="component" value="Unassembled WGS sequence"/>
</dbReference>
<evidence type="ECO:0000313" key="3">
    <source>
        <dbReference type="Proteomes" id="UP000446866"/>
    </source>
</evidence>
<name>A0A845QF22_9FIRM</name>
<dbReference type="InterPro" id="IPR002560">
    <property type="entry name" value="Transposase_DDE"/>
</dbReference>
<dbReference type="PANTHER" id="PTHR33498:SF1">
    <property type="entry name" value="TRANSPOSASE FOR INSERTION SEQUENCE ELEMENT IS1557"/>
    <property type="match status" value="1"/>
</dbReference>